<evidence type="ECO:0000313" key="4">
    <source>
        <dbReference type="Proteomes" id="UP000015105"/>
    </source>
</evidence>
<feature type="domain" description="BURP" evidence="2">
    <location>
        <begin position="32"/>
        <end position="253"/>
    </location>
</feature>
<dbReference type="RefSeq" id="XP_020200237.1">
    <property type="nucleotide sequence ID" value="XM_020344648.3"/>
</dbReference>
<dbReference type="Gramene" id="AET5Gv20603700.1">
    <property type="protein sequence ID" value="AET5Gv20603700.1"/>
    <property type="gene ID" value="AET5Gv20603700"/>
</dbReference>
<feature type="signal peptide" evidence="1">
    <location>
        <begin position="1"/>
        <end position="16"/>
    </location>
</feature>
<evidence type="ECO:0000313" key="3">
    <source>
        <dbReference type="EnsemblPlants" id="AET5Gv20603700.1"/>
    </source>
</evidence>
<sequence>MARLLVLAVTATVLMAQSGQPASAARTSPAEAFWRAALPDAPMPDAILELLPQGDHHASTEQGAYMNAETDTPEGAVEAVEDKDPPPPMNFNYDYDDALPRSEATSAPSPDVLLNRAAVVTPSSTVFFLEDAVRVGESLPFHRIHRATAAAEASAEQPLELYTVRSVRAVEGSSFVLCRGEAGEGAVYGCRATGPARAYVLALAGERGDAAMTAVAVSRWDPEHAAFRLLGVKPGGAAVCHAVPDAQVLPAMNGKSPAAN</sequence>
<reference evidence="3" key="5">
    <citation type="journal article" date="2021" name="G3 (Bethesda)">
        <title>Aegilops tauschii genome assembly Aet v5.0 features greater sequence contiguity and improved annotation.</title>
        <authorList>
            <person name="Wang L."/>
            <person name="Zhu T."/>
            <person name="Rodriguez J.C."/>
            <person name="Deal K.R."/>
            <person name="Dubcovsky J."/>
            <person name="McGuire P.E."/>
            <person name="Lux T."/>
            <person name="Spannagl M."/>
            <person name="Mayer K.F.X."/>
            <person name="Baldrich P."/>
            <person name="Meyers B.C."/>
            <person name="Huo N."/>
            <person name="Gu Y.Q."/>
            <person name="Zhou H."/>
            <person name="Devos K.M."/>
            <person name="Bennetzen J.L."/>
            <person name="Unver T."/>
            <person name="Budak H."/>
            <person name="Gulick P.J."/>
            <person name="Galiba G."/>
            <person name="Kalapos B."/>
            <person name="Nelson D.R."/>
            <person name="Li P."/>
            <person name="You F.M."/>
            <person name="Luo M.C."/>
            <person name="Dvorak J."/>
        </authorList>
    </citation>
    <scope>NUCLEOTIDE SEQUENCE [LARGE SCALE GENOMIC DNA]</scope>
    <source>
        <strain evidence="3">cv. AL8/78</strain>
    </source>
</reference>
<proteinExistence type="predicted"/>
<dbReference type="STRING" id="200361.A0A453L2Y6"/>
<dbReference type="Proteomes" id="UP000015105">
    <property type="component" value="Chromosome 5D"/>
</dbReference>
<feature type="chain" id="PRO_5019038783" description="BURP domain-containing protein" evidence="1">
    <location>
        <begin position="17"/>
        <end position="260"/>
    </location>
</feature>
<dbReference type="PANTHER" id="PTHR31236:SF3">
    <property type="entry name" value="BURP DOMAIN-CONTAINING PROTEIN 15"/>
    <property type="match status" value="1"/>
</dbReference>
<keyword evidence="1" id="KW-0732">Signal</keyword>
<reference evidence="4" key="2">
    <citation type="journal article" date="2017" name="Nat. Plants">
        <title>The Aegilops tauschii genome reveals multiple impacts of transposons.</title>
        <authorList>
            <person name="Zhao G."/>
            <person name="Zou C."/>
            <person name="Li K."/>
            <person name="Wang K."/>
            <person name="Li T."/>
            <person name="Gao L."/>
            <person name="Zhang X."/>
            <person name="Wang H."/>
            <person name="Yang Z."/>
            <person name="Liu X."/>
            <person name="Jiang W."/>
            <person name="Mao L."/>
            <person name="Kong X."/>
            <person name="Jiao Y."/>
            <person name="Jia J."/>
        </authorList>
    </citation>
    <scope>NUCLEOTIDE SEQUENCE [LARGE SCALE GENOMIC DNA]</scope>
    <source>
        <strain evidence="4">cv. AL8/78</strain>
    </source>
</reference>
<dbReference type="PROSITE" id="PS51277">
    <property type="entry name" value="BURP"/>
    <property type="match status" value="1"/>
</dbReference>
<reference evidence="3" key="3">
    <citation type="journal article" date="2017" name="Nature">
        <title>Genome sequence of the progenitor of the wheat D genome Aegilops tauschii.</title>
        <authorList>
            <person name="Luo M.C."/>
            <person name="Gu Y.Q."/>
            <person name="Puiu D."/>
            <person name="Wang H."/>
            <person name="Twardziok S.O."/>
            <person name="Deal K.R."/>
            <person name="Huo N."/>
            <person name="Zhu T."/>
            <person name="Wang L."/>
            <person name="Wang Y."/>
            <person name="McGuire P.E."/>
            <person name="Liu S."/>
            <person name="Long H."/>
            <person name="Ramasamy R.K."/>
            <person name="Rodriguez J.C."/>
            <person name="Van S.L."/>
            <person name="Yuan L."/>
            <person name="Wang Z."/>
            <person name="Xia Z."/>
            <person name="Xiao L."/>
            <person name="Anderson O.D."/>
            <person name="Ouyang S."/>
            <person name="Liang Y."/>
            <person name="Zimin A.V."/>
            <person name="Pertea G."/>
            <person name="Qi P."/>
            <person name="Bennetzen J.L."/>
            <person name="Dai X."/>
            <person name="Dawson M.W."/>
            <person name="Muller H.G."/>
            <person name="Kugler K."/>
            <person name="Rivarola-Duarte L."/>
            <person name="Spannagl M."/>
            <person name="Mayer K.F.X."/>
            <person name="Lu F.H."/>
            <person name="Bevan M.W."/>
            <person name="Leroy P."/>
            <person name="Li P."/>
            <person name="You F.M."/>
            <person name="Sun Q."/>
            <person name="Liu Z."/>
            <person name="Lyons E."/>
            <person name="Wicker T."/>
            <person name="Salzberg S.L."/>
            <person name="Devos K.M."/>
            <person name="Dvorak J."/>
        </authorList>
    </citation>
    <scope>NUCLEOTIDE SEQUENCE [LARGE SCALE GENOMIC DNA]</scope>
    <source>
        <strain evidence="3">cv. AL8/78</strain>
    </source>
</reference>
<dbReference type="PANTHER" id="PTHR31236">
    <property type="entry name" value="BURP DOMAIN PROTEIN USPL1-LIKE"/>
    <property type="match status" value="1"/>
</dbReference>
<dbReference type="InterPro" id="IPR044816">
    <property type="entry name" value="BURP"/>
</dbReference>
<dbReference type="EnsemblPlants" id="AET5Gv20603700.1">
    <property type="protein sequence ID" value="AET5Gv20603700.1"/>
    <property type="gene ID" value="AET5Gv20603700"/>
</dbReference>
<protein>
    <recommendedName>
        <fullName evidence="2">BURP domain-containing protein</fullName>
    </recommendedName>
</protein>
<dbReference type="InterPro" id="IPR004873">
    <property type="entry name" value="BURP_dom"/>
</dbReference>
<dbReference type="SMART" id="SM01045">
    <property type="entry name" value="BURP"/>
    <property type="match status" value="1"/>
</dbReference>
<dbReference type="OMA" id="AVCYAVP"/>
<evidence type="ECO:0000259" key="2">
    <source>
        <dbReference type="PROSITE" id="PS51277"/>
    </source>
</evidence>
<dbReference type="AlphaFoldDB" id="A0A453L2Y6"/>
<dbReference type="OrthoDB" id="1909293at2759"/>
<organism evidence="3 4">
    <name type="scientific">Aegilops tauschii subsp. strangulata</name>
    <name type="common">Goatgrass</name>
    <dbReference type="NCBI Taxonomy" id="200361"/>
    <lineage>
        <taxon>Eukaryota</taxon>
        <taxon>Viridiplantae</taxon>
        <taxon>Streptophyta</taxon>
        <taxon>Embryophyta</taxon>
        <taxon>Tracheophyta</taxon>
        <taxon>Spermatophyta</taxon>
        <taxon>Magnoliopsida</taxon>
        <taxon>Liliopsida</taxon>
        <taxon>Poales</taxon>
        <taxon>Poaceae</taxon>
        <taxon>BOP clade</taxon>
        <taxon>Pooideae</taxon>
        <taxon>Triticodae</taxon>
        <taxon>Triticeae</taxon>
        <taxon>Triticinae</taxon>
        <taxon>Aegilops</taxon>
    </lineage>
</organism>
<reference evidence="4" key="1">
    <citation type="journal article" date="2014" name="Science">
        <title>Ancient hybridizations among the ancestral genomes of bread wheat.</title>
        <authorList>
            <consortium name="International Wheat Genome Sequencing Consortium,"/>
            <person name="Marcussen T."/>
            <person name="Sandve S.R."/>
            <person name="Heier L."/>
            <person name="Spannagl M."/>
            <person name="Pfeifer M."/>
            <person name="Jakobsen K.S."/>
            <person name="Wulff B.B."/>
            <person name="Steuernagel B."/>
            <person name="Mayer K.F."/>
            <person name="Olsen O.A."/>
        </authorList>
    </citation>
    <scope>NUCLEOTIDE SEQUENCE [LARGE SCALE GENOMIC DNA]</scope>
    <source>
        <strain evidence="4">cv. AL8/78</strain>
    </source>
</reference>
<accession>A0A453L2Y6</accession>
<reference evidence="3" key="4">
    <citation type="submission" date="2019-03" db="UniProtKB">
        <authorList>
            <consortium name="EnsemblPlants"/>
        </authorList>
    </citation>
    <scope>IDENTIFICATION</scope>
</reference>
<dbReference type="Pfam" id="PF03181">
    <property type="entry name" value="BURP"/>
    <property type="match status" value="1"/>
</dbReference>
<dbReference type="KEGG" id="ats:109786070"/>
<keyword evidence="4" id="KW-1185">Reference proteome</keyword>
<name>A0A453L2Y6_AEGTS</name>
<dbReference type="GeneID" id="109786070"/>
<evidence type="ECO:0000256" key="1">
    <source>
        <dbReference type="SAM" id="SignalP"/>
    </source>
</evidence>